<keyword evidence="6" id="KW-0862">Zinc</keyword>
<evidence type="ECO:0000256" key="6">
    <source>
        <dbReference type="ARBA" id="ARBA00022833"/>
    </source>
</evidence>
<evidence type="ECO:0000256" key="7">
    <source>
        <dbReference type="SAM" id="SignalP"/>
    </source>
</evidence>
<dbReference type="GO" id="GO:0008235">
    <property type="term" value="F:metalloexopeptidase activity"/>
    <property type="evidence" value="ECO:0007669"/>
    <property type="project" value="InterPro"/>
</dbReference>
<dbReference type="EnsemblBacteria" id="ABF39811">
    <property type="protein sequence ID" value="ABF39811"/>
    <property type="gene ID" value="Acid345_0806"/>
</dbReference>
<evidence type="ECO:0000256" key="1">
    <source>
        <dbReference type="ARBA" id="ARBA00022438"/>
    </source>
</evidence>
<gene>
    <name evidence="9" type="ordered locus">Acid345_0806</name>
</gene>
<dbReference type="Gene3D" id="3.50.30.30">
    <property type="match status" value="1"/>
</dbReference>
<evidence type="ECO:0000256" key="2">
    <source>
        <dbReference type="ARBA" id="ARBA00022670"/>
    </source>
</evidence>
<dbReference type="InterPro" id="IPR046450">
    <property type="entry name" value="PA_dom_sf"/>
</dbReference>
<reference evidence="9 10" key="1">
    <citation type="journal article" date="2009" name="Appl. Environ. Microbiol.">
        <title>Three genomes from the phylum Acidobacteria provide insight into the lifestyles of these microorganisms in soils.</title>
        <authorList>
            <person name="Ward N.L."/>
            <person name="Challacombe J.F."/>
            <person name="Janssen P.H."/>
            <person name="Henrissat B."/>
            <person name="Coutinho P.M."/>
            <person name="Wu M."/>
            <person name="Xie G."/>
            <person name="Haft D.H."/>
            <person name="Sait M."/>
            <person name="Badger J."/>
            <person name="Barabote R.D."/>
            <person name="Bradley B."/>
            <person name="Brettin T.S."/>
            <person name="Brinkac L.M."/>
            <person name="Bruce D."/>
            <person name="Creasy T."/>
            <person name="Daugherty S.C."/>
            <person name="Davidsen T.M."/>
            <person name="DeBoy R.T."/>
            <person name="Detter J.C."/>
            <person name="Dodson R.J."/>
            <person name="Durkin A.S."/>
            <person name="Ganapathy A."/>
            <person name="Gwinn-Giglio M."/>
            <person name="Han C.S."/>
            <person name="Khouri H."/>
            <person name="Kiss H."/>
            <person name="Kothari S.P."/>
            <person name="Madupu R."/>
            <person name="Nelson K.E."/>
            <person name="Nelson W.C."/>
            <person name="Paulsen I."/>
            <person name="Penn K."/>
            <person name="Ren Q."/>
            <person name="Rosovitz M.J."/>
            <person name="Selengut J.D."/>
            <person name="Shrivastava S."/>
            <person name="Sullivan S.A."/>
            <person name="Tapia R."/>
            <person name="Thompson L.S."/>
            <person name="Watkins K.L."/>
            <person name="Yang Q."/>
            <person name="Yu C."/>
            <person name="Zafar N."/>
            <person name="Zhou L."/>
            <person name="Kuske C.R."/>
        </authorList>
    </citation>
    <scope>NUCLEOTIDE SEQUENCE [LARGE SCALE GENOMIC DNA]</scope>
    <source>
        <strain evidence="9 10">Ellin345</strain>
    </source>
</reference>
<evidence type="ECO:0000256" key="3">
    <source>
        <dbReference type="ARBA" id="ARBA00022723"/>
    </source>
</evidence>
<protein>
    <submittedName>
        <fullName evidence="9">Peptidase M28</fullName>
    </submittedName>
</protein>
<feature type="chain" id="PRO_5004191270" evidence="7">
    <location>
        <begin position="20"/>
        <end position="563"/>
    </location>
</feature>
<dbReference type="STRING" id="204669.Acid345_0806"/>
<evidence type="ECO:0000256" key="5">
    <source>
        <dbReference type="ARBA" id="ARBA00022801"/>
    </source>
</evidence>
<dbReference type="EMBL" id="CP000360">
    <property type="protein sequence ID" value="ABF39811.1"/>
    <property type="molecule type" value="Genomic_DNA"/>
</dbReference>
<dbReference type="SUPFAM" id="SSF53187">
    <property type="entry name" value="Zn-dependent exopeptidases"/>
    <property type="match status" value="1"/>
</dbReference>
<dbReference type="InterPro" id="IPR045175">
    <property type="entry name" value="M28_fam"/>
</dbReference>
<dbReference type="SUPFAM" id="SSF52025">
    <property type="entry name" value="PA domain"/>
    <property type="match status" value="1"/>
</dbReference>
<dbReference type="eggNOG" id="COG2234">
    <property type="taxonomic scope" value="Bacteria"/>
</dbReference>
<accession>Q1ITI9</accession>
<dbReference type="Pfam" id="PF04389">
    <property type="entry name" value="Peptidase_M28"/>
    <property type="match status" value="1"/>
</dbReference>
<dbReference type="InterPro" id="IPR007484">
    <property type="entry name" value="Peptidase_M28"/>
</dbReference>
<dbReference type="CDD" id="cd04821">
    <property type="entry name" value="PA_M28_1_2"/>
    <property type="match status" value="1"/>
</dbReference>
<keyword evidence="2" id="KW-0645">Protease</keyword>
<keyword evidence="3" id="KW-0479">Metal-binding</keyword>
<name>Q1ITI9_KORVE</name>
<dbReference type="Gene3D" id="3.40.630.10">
    <property type="entry name" value="Zn peptidases"/>
    <property type="match status" value="1"/>
</dbReference>
<dbReference type="PANTHER" id="PTHR12147:SF56">
    <property type="entry name" value="AMINOPEPTIDASE YDR415C-RELATED"/>
    <property type="match status" value="1"/>
</dbReference>
<feature type="signal peptide" evidence="7">
    <location>
        <begin position="1"/>
        <end position="19"/>
    </location>
</feature>
<evidence type="ECO:0000313" key="9">
    <source>
        <dbReference type="EMBL" id="ABF39811.1"/>
    </source>
</evidence>
<dbReference type="PROSITE" id="PS51257">
    <property type="entry name" value="PROKAR_LIPOPROTEIN"/>
    <property type="match status" value="1"/>
</dbReference>
<feature type="domain" description="Peptidase M28" evidence="8">
    <location>
        <begin position="313"/>
        <end position="517"/>
    </location>
</feature>
<dbReference type="Proteomes" id="UP000002432">
    <property type="component" value="Chromosome"/>
</dbReference>
<evidence type="ECO:0000313" key="10">
    <source>
        <dbReference type="Proteomes" id="UP000002432"/>
    </source>
</evidence>
<dbReference type="RefSeq" id="WP_011521613.1">
    <property type="nucleotide sequence ID" value="NC_008009.1"/>
</dbReference>
<dbReference type="KEGG" id="aba:Acid345_0806"/>
<evidence type="ECO:0000259" key="8">
    <source>
        <dbReference type="Pfam" id="PF04389"/>
    </source>
</evidence>
<dbReference type="GO" id="GO:0006508">
    <property type="term" value="P:proteolysis"/>
    <property type="evidence" value="ECO:0007669"/>
    <property type="project" value="UniProtKB-KW"/>
</dbReference>
<proteinExistence type="predicted"/>
<sequence>MRNAVLLLIAMSAMSCAIAQGSPEKPKSGAKQSAASVPASAQSAINNVNPEIIRAHVRFLSLDLLEGRGTGQRGGDIAAEYIGTQFASYGLKPIGDNGSYLQKVEMLGIKTKPESSYAVTTEKGQKLDLKPGQDIVSMDETGNASDEIDAPIVWVGFGITAPEYRWDDYSGLDVKGKVLLMLVNEPPSTDPNFFKAKALTYYGRWTYKYEQAARMGAVGVILVHQTEMASYGWDVVHNSWGGERSYLRANNEPQLKAASWIQYNVAKQIFADSDIDIAKAISEAGRPGFKGRELNAHFKAHVESAVRPFNSYNVVAELQGSDSKLTDQAIMYSAHYDHLGIDPNQSGDNIYNGAADNATGCGILLEIARVMSASPVKPKRSVIFASVTAEEQGLRGSEYLGKNPPIPARNISLDLNFDDVPPIGMPEEVQVSGAERTTFYPVVEQTAKEFKLTIVPDSRPEAGHYYRSDHFSLARVGVPAFSVNEGEKFAGHDKDWGEKQAQDYNKNRYHQVTDEYKPEMDFSGDALMAKFGVALGWKAANQPNKVGWRAGDEFEKARKASEQ</sequence>
<keyword evidence="5" id="KW-0378">Hydrolase</keyword>
<keyword evidence="10" id="KW-1185">Reference proteome</keyword>
<keyword evidence="1" id="KW-0031">Aminopeptidase</keyword>
<dbReference type="OrthoDB" id="233977at2"/>
<organism evidence="9 10">
    <name type="scientific">Koribacter versatilis (strain Ellin345)</name>
    <dbReference type="NCBI Taxonomy" id="204669"/>
    <lineage>
        <taxon>Bacteria</taxon>
        <taxon>Pseudomonadati</taxon>
        <taxon>Acidobacteriota</taxon>
        <taxon>Terriglobia</taxon>
        <taxon>Terriglobales</taxon>
        <taxon>Candidatus Korobacteraceae</taxon>
        <taxon>Candidatus Korobacter</taxon>
    </lineage>
</organism>
<dbReference type="GO" id="GO:0046872">
    <property type="term" value="F:metal ion binding"/>
    <property type="evidence" value="ECO:0007669"/>
    <property type="project" value="UniProtKB-KW"/>
</dbReference>
<keyword evidence="4 7" id="KW-0732">Signal</keyword>
<dbReference type="PANTHER" id="PTHR12147">
    <property type="entry name" value="METALLOPEPTIDASE M28 FAMILY MEMBER"/>
    <property type="match status" value="1"/>
</dbReference>
<evidence type="ECO:0000256" key="4">
    <source>
        <dbReference type="ARBA" id="ARBA00022729"/>
    </source>
</evidence>
<dbReference type="HOGENOM" id="CLU_019932_2_1_0"/>
<dbReference type="GO" id="GO:0004177">
    <property type="term" value="F:aminopeptidase activity"/>
    <property type="evidence" value="ECO:0007669"/>
    <property type="project" value="UniProtKB-KW"/>
</dbReference>
<dbReference type="AlphaFoldDB" id="Q1ITI9"/>